<keyword evidence="1" id="KW-1015">Disulfide bond</keyword>
<name>A0A3S5BTH5_9PLAT</name>
<evidence type="ECO:0000313" key="6">
    <source>
        <dbReference type="Proteomes" id="UP000784294"/>
    </source>
</evidence>
<dbReference type="PROSITE" id="PS01225">
    <property type="entry name" value="CTCK_2"/>
    <property type="match status" value="1"/>
</dbReference>
<dbReference type="InterPro" id="IPR029034">
    <property type="entry name" value="Cystine-knot_cytokine"/>
</dbReference>
<evidence type="ECO:0000256" key="1">
    <source>
        <dbReference type="ARBA" id="ARBA00023157"/>
    </source>
</evidence>
<dbReference type="Gene3D" id="2.10.90.10">
    <property type="entry name" value="Cystine-knot cytokines"/>
    <property type="match status" value="1"/>
</dbReference>
<keyword evidence="6" id="KW-1185">Reference proteome</keyword>
<proteinExistence type="predicted"/>
<dbReference type="SMART" id="SM00041">
    <property type="entry name" value="CT"/>
    <property type="match status" value="1"/>
</dbReference>
<dbReference type="PROSITE" id="PS01185">
    <property type="entry name" value="CTCK_1"/>
    <property type="match status" value="1"/>
</dbReference>
<accession>A0A3S5BTH5</accession>
<evidence type="ECO:0000259" key="4">
    <source>
        <dbReference type="PROSITE" id="PS01225"/>
    </source>
</evidence>
<organism evidence="5 6">
    <name type="scientific">Protopolystoma xenopodis</name>
    <dbReference type="NCBI Taxonomy" id="117903"/>
    <lineage>
        <taxon>Eukaryota</taxon>
        <taxon>Metazoa</taxon>
        <taxon>Spiralia</taxon>
        <taxon>Lophotrochozoa</taxon>
        <taxon>Platyhelminthes</taxon>
        <taxon>Monogenea</taxon>
        <taxon>Polyopisthocotylea</taxon>
        <taxon>Polystomatidea</taxon>
        <taxon>Polystomatidae</taxon>
        <taxon>Protopolystoma</taxon>
    </lineage>
</organism>
<sequence length="155" mass="17968">MVDSAAEKAGQTRGLPVVWRSPPDGQWQNKESGRSEISRYPDSRDPNHFIGRLHQPSKLQRIGDRQHNRVQAISMATGDGKGNDGIITCITERTYRPKFCNRCSPDFKCCWPVKTKTKRLRFRCNDGRVIYHFFEWISICHCVKTECPETWNVKN</sequence>
<dbReference type="Proteomes" id="UP000784294">
    <property type="component" value="Unassembled WGS sequence"/>
</dbReference>
<feature type="domain" description="CTCK" evidence="4">
    <location>
        <begin position="89"/>
        <end position="148"/>
    </location>
</feature>
<evidence type="ECO:0000256" key="3">
    <source>
        <dbReference type="SAM" id="MobiDB-lite"/>
    </source>
</evidence>
<comment type="caution">
    <text evidence="2">Lacks conserved residue(s) required for the propagation of feature annotation.</text>
</comment>
<comment type="caution">
    <text evidence="5">The sequence shown here is derived from an EMBL/GenBank/DDBJ whole genome shotgun (WGS) entry which is preliminary data.</text>
</comment>
<protein>
    <recommendedName>
        <fullName evidence="4">CTCK domain-containing protein</fullName>
    </recommendedName>
</protein>
<feature type="region of interest" description="Disordered" evidence="3">
    <location>
        <begin position="1"/>
        <end position="46"/>
    </location>
</feature>
<evidence type="ECO:0000256" key="2">
    <source>
        <dbReference type="PROSITE-ProRule" id="PRU00039"/>
    </source>
</evidence>
<dbReference type="AlphaFoldDB" id="A0A3S5BTH5"/>
<reference evidence="5" key="1">
    <citation type="submission" date="2018-11" db="EMBL/GenBank/DDBJ databases">
        <authorList>
            <consortium name="Pathogen Informatics"/>
        </authorList>
    </citation>
    <scope>NUCLEOTIDE SEQUENCE</scope>
</reference>
<dbReference type="InterPro" id="IPR006207">
    <property type="entry name" value="Cys_knot_C"/>
</dbReference>
<dbReference type="OrthoDB" id="365605at2759"/>
<evidence type="ECO:0000313" key="5">
    <source>
        <dbReference type="EMBL" id="VEL17656.1"/>
    </source>
</evidence>
<feature type="compositionally biased region" description="Basic and acidic residues" evidence="3">
    <location>
        <begin position="31"/>
        <end position="46"/>
    </location>
</feature>
<dbReference type="EMBL" id="CAAALY010033605">
    <property type="protein sequence ID" value="VEL17656.1"/>
    <property type="molecule type" value="Genomic_DNA"/>
</dbReference>
<gene>
    <name evidence="5" type="ORF">PXEA_LOCUS11096</name>
</gene>